<protein>
    <submittedName>
        <fullName evidence="1">Uncharacterized protein</fullName>
    </submittedName>
</protein>
<evidence type="ECO:0000313" key="1">
    <source>
        <dbReference type="EMBL" id="OGM24370.1"/>
    </source>
</evidence>
<proteinExistence type="predicted"/>
<name>A0A1F7YB39_9BACT</name>
<evidence type="ECO:0000313" key="2">
    <source>
        <dbReference type="Proteomes" id="UP000178851"/>
    </source>
</evidence>
<reference evidence="1 2" key="1">
    <citation type="journal article" date="2016" name="Nat. Commun.">
        <title>Thousands of microbial genomes shed light on interconnected biogeochemical processes in an aquifer system.</title>
        <authorList>
            <person name="Anantharaman K."/>
            <person name="Brown C.T."/>
            <person name="Hug L.A."/>
            <person name="Sharon I."/>
            <person name="Castelle C.J."/>
            <person name="Probst A.J."/>
            <person name="Thomas B.C."/>
            <person name="Singh A."/>
            <person name="Wilkins M.J."/>
            <person name="Karaoz U."/>
            <person name="Brodie E.L."/>
            <person name="Williams K.H."/>
            <person name="Hubbard S.S."/>
            <person name="Banfield J.F."/>
        </authorList>
    </citation>
    <scope>NUCLEOTIDE SEQUENCE [LARGE SCALE GENOMIC DNA]</scope>
</reference>
<dbReference type="AlphaFoldDB" id="A0A1F7YB39"/>
<organism evidence="1 2">
    <name type="scientific">Candidatus Woesebacteria bacterium RIFCSPHIGHO2_01_FULL_39_28</name>
    <dbReference type="NCBI Taxonomy" id="1802496"/>
    <lineage>
        <taxon>Bacteria</taxon>
        <taxon>Candidatus Woeseibacteriota</taxon>
    </lineage>
</organism>
<comment type="caution">
    <text evidence="1">The sequence shown here is derived from an EMBL/GenBank/DDBJ whole genome shotgun (WGS) entry which is preliminary data.</text>
</comment>
<dbReference type="EMBL" id="MGGI01000030">
    <property type="protein sequence ID" value="OGM24370.1"/>
    <property type="molecule type" value="Genomic_DNA"/>
</dbReference>
<sequence length="81" mass="9201">MSDKTKLLNCYQDLQRAAVALLRYPTGSTHKIFLNHAVSILRELGDSRIKMIQKVRVKLNSKLDKKRIADKILTAGLLLKP</sequence>
<dbReference type="Proteomes" id="UP000178851">
    <property type="component" value="Unassembled WGS sequence"/>
</dbReference>
<accession>A0A1F7YB39</accession>
<gene>
    <name evidence="1" type="ORF">A2627_05500</name>
</gene>